<proteinExistence type="predicted"/>
<dbReference type="EMBL" id="VSSQ01020491">
    <property type="protein sequence ID" value="MPM65394.1"/>
    <property type="molecule type" value="Genomic_DNA"/>
</dbReference>
<organism evidence="1">
    <name type="scientific">bioreactor metagenome</name>
    <dbReference type="NCBI Taxonomy" id="1076179"/>
    <lineage>
        <taxon>unclassified sequences</taxon>
        <taxon>metagenomes</taxon>
        <taxon>ecological metagenomes</taxon>
    </lineage>
</organism>
<dbReference type="AlphaFoldDB" id="A0A645BUC0"/>
<sequence>MRRFVCFICFIKAFFNKADIVRSKEKQDKTLSEYDYINACLDKTGTAIPGKEPRKSHRHIAPLMRASGVWDYLLAIGAFFDIINKFINQVRVKLSA</sequence>
<protein>
    <submittedName>
        <fullName evidence="1">Uncharacterized protein</fullName>
    </submittedName>
</protein>
<evidence type="ECO:0000313" key="1">
    <source>
        <dbReference type="EMBL" id="MPM65394.1"/>
    </source>
</evidence>
<gene>
    <name evidence="1" type="ORF">SDC9_112290</name>
</gene>
<comment type="caution">
    <text evidence="1">The sequence shown here is derived from an EMBL/GenBank/DDBJ whole genome shotgun (WGS) entry which is preliminary data.</text>
</comment>
<accession>A0A645BUC0</accession>
<reference evidence="1" key="1">
    <citation type="submission" date="2019-08" db="EMBL/GenBank/DDBJ databases">
        <authorList>
            <person name="Kucharzyk K."/>
            <person name="Murdoch R.W."/>
            <person name="Higgins S."/>
            <person name="Loffler F."/>
        </authorList>
    </citation>
    <scope>NUCLEOTIDE SEQUENCE</scope>
</reference>
<name>A0A645BUC0_9ZZZZ</name>